<reference evidence="1" key="1">
    <citation type="submission" date="2021-06" db="EMBL/GenBank/DDBJ databases">
        <authorList>
            <person name="Kallberg Y."/>
            <person name="Tangrot J."/>
            <person name="Rosling A."/>
        </authorList>
    </citation>
    <scope>NUCLEOTIDE SEQUENCE</scope>
    <source>
        <strain evidence="1">28 12/20/2015</strain>
    </source>
</reference>
<keyword evidence="2" id="KW-1185">Reference proteome</keyword>
<name>A0ACA9PEV3_9GLOM</name>
<proteinExistence type="predicted"/>
<sequence>QLGECLGKGAVSSVYRALNWETGEAVAVKQIKLNSMPKSELTFIMTEIELLKNLNHPNIVKYKDYVKSKEHLNIILEKFGKFPENLVAVYIKQVLEGLRYLHDQGVIHRDIKGANILATKEGLVKLADFGVATTKSDSNVVGSPYWMAPEIIELSGATTSSDIWSVG</sequence>
<dbReference type="Proteomes" id="UP000789366">
    <property type="component" value="Unassembled WGS sequence"/>
</dbReference>
<organism evidence="1 2">
    <name type="scientific">Cetraspora pellucida</name>
    <dbReference type="NCBI Taxonomy" id="1433469"/>
    <lineage>
        <taxon>Eukaryota</taxon>
        <taxon>Fungi</taxon>
        <taxon>Fungi incertae sedis</taxon>
        <taxon>Mucoromycota</taxon>
        <taxon>Glomeromycotina</taxon>
        <taxon>Glomeromycetes</taxon>
        <taxon>Diversisporales</taxon>
        <taxon>Gigasporaceae</taxon>
        <taxon>Cetraspora</taxon>
    </lineage>
</organism>
<evidence type="ECO:0000313" key="1">
    <source>
        <dbReference type="EMBL" id="CAG8707334.1"/>
    </source>
</evidence>
<comment type="caution">
    <text evidence="1">The sequence shown here is derived from an EMBL/GenBank/DDBJ whole genome shotgun (WGS) entry which is preliminary data.</text>
</comment>
<gene>
    <name evidence="1" type="ORF">SPELUC_LOCUS11604</name>
</gene>
<feature type="non-terminal residue" evidence="1">
    <location>
        <position position="1"/>
    </location>
</feature>
<accession>A0ACA9PEV3</accession>
<evidence type="ECO:0000313" key="2">
    <source>
        <dbReference type="Proteomes" id="UP000789366"/>
    </source>
</evidence>
<dbReference type="EMBL" id="CAJVPW010025083">
    <property type="protein sequence ID" value="CAG8707334.1"/>
    <property type="molecule type" value="Genomic_DNA"/>
</dbReference>
<protein>
    <submittedName>
        <fullName evidence="1">1124_t:CDS:1</fullName>
    </submittedName>
</protein>
<feature type="non-terminal residue" evidence="1">
    <location>
        <position position="167"/>
    </location>
</feature>